<organism evidence="7 8">
    <name type="scientific">Triticum urartu</name>
    <name type="common">Red wild einkorn</name>
    <name type="synonym">Crithodium urartu</name>
    <dbReference type="NCBI Taxonomy" id="4572"/>
    <lineage>
        <taxon>Eukaryota</taxon>
        <taxon>Viridiplantae</taxon>
        <taxon>Streptophyta</taxon>
        <taxon>Embryophyta</taxon>
        <taxon>Tracheophyta</taxon>
        <taxon>Spermatophyta</taxon>
        <taxon>Magnoliopsida</taxon>
        <taxon>Liliopsida</taxon>
        <taxon>Poales</taxon>
        <taxon>Poaceae</taxon>
        <taxon>BOP clade</taxon>
        <taxon>Pooideae</taxon>
        <taxon>Triticodae</taxon>
        <taxon>Triticeae</taxon>
        <taxon>Triticinae</taxon>
        <taxon>Triticum</taxon>
    </lineage>
</organism>
<dbReference type="Gene3D" id="3.30.40.10">
    <property type="entry name" value="Zinc/RING finger domain, C3HC4 (zinc finger)"/>
    <property type="match status" value="1"/>
</dbReference>
<evidence type="ECO:0000313" key="7">
    <source>
        <dbReference type="EnsemblPlants" id="TuG1812G0300000772.01.T01"/>
    </source>
</evidence>
<keyword evidence="1" id="KW-0479">Metal-binding</keyword>
<protein>
    <recommendedName>
        <fullName evidence="6">SIAH-type domain-containing protein</fullName>
    </recommendedName>
</protein>
<evidence type="ECO:0000256" key="2">
    <source>
        <dbReference type="ARBA" id="ARBA00022771"/>
    </source>
</evidence>
<evidence type="ECO:0000256" key="5">
    <source>
        <dbReference type="PROSITE-ProRule" id="PRU00455"/>
    </source>
</evidence>
<keyword evidence="3" id="KW-0862">Zinc</keyword>
<proteinExistence type="predicted"/>
<dbReference type="InterPro" id="IPR013083">
    <property type="entry name" value="Znf_RING/FYVE/PHD"/>
</dbReference>
<evidence type="ECO:0000256" key="3">
    <source>
        <dbReference type="ARBA" id="ARBA00022833"/>
    </source>
</evidence>
<keyword evidence="2 5" id="KW-0863">Zinc-finger</keyword>
<dbReference type="GO" id="GO:0008270">
    <property type="term" value="F:zinc ion binding"/>
    <property type="evidence" value="ECO:0007669"/>
    <property type="project" value="UniProtKB-KW"/>
</dbReference>
<evidence type="ECO:0000313" key="8">
    <source>
        <dbReference type="Proteomes" id="UP000015106"/>
    </source>
</evidence>
<name>A0A8R7TR80_TRIUA</name>
<keyword evidence="8" id="KW-1185">Reference proteome</keyword>
<evidence type="ECO:0000256" key="4">
    <source>
        <dbReference type="ARBA" id="ARBA00024004"/>
    </source>
</evidence>
<dbReference type="SUPFAM" id="SSF49599">
    <property type="entry name" value="TRAF domain-like"/>
    <property type="match status" value="1"/>
</dbReference>
<evidence type="ECO:0000256" key="1">
    <source>
        <dbReference type="ARBA" id="ARBA00022723"/>
    </source>
</evidence>
<dbReference type="InterPro" id="IPR013010">
    <property type="entry name" value="Znf_SIAH"/>
</dbReference>
<feature type="domain" description="SIAH-type" evidence="6">
    <location>
        <begin position="120"/>
        <end position="176"/>
    </location>
</feature>
<sequence>MEEADGSAKKARLLLPNGHVKQEEVGEYHAAGGGDDGGAVVPAEAGYGSRVELAVKIDMSVLHCPLCTLPFKPPVFQCNKGGHLACGGCVALLPGGQCRACEDGGGFFHPCPALDAIVSSTKMACPHAGCPTYVPYHEAADHRSACPHAPCACTEPGCGFVGAPHALAGHLADLHSVPVRTVQYGRVNQVPVSAPQQL</sequence>
<dbReference type="Proteomes" id="UP000015106">
    <property type="component" value="Chromosome 3"/>
</dbReference>
<dbReference type="InterPro" id="IPR044286">
    <property type="entry name" value="SINL_plant"/>
</dbReference>
<dbReference type="PANTHER" id="PTHR46632:SF38">
    <property type="entry name" value="SIAH-TYPE DOMAIN-CONTAINING PROTEIN"/>
    <property type="match status" value="1"/>
</dbReference>
<comment type="function">
    <text evidence="4">E3 ubiquitin-protein ligase that mediates ubiquitination and subsequent proteasomal degradation of target proteins. E3 ubiquitin ligases accept ubiquitin from an E2 ubiquitin-conjugating enzyme in the form of a thioester and then directly transfers the ubiquitin to targeted substrates. It probably triggers the ubiquitin-mediated degradation of different substrates.</text>
</comment>
<reference evidence="8" key="1">
    <citation type="journal article" date="2013" name="Nature">
        <title>Draft genome of the wheat A-genome progenitor Triticum urartu.</title>
        <authorList>
            <person name="Ling H.Q."/>
            <person name="Zhao S."/>
            <person name="Liu D."/>
            <person name="Wang J."/>
            <person name="Sun H."/>
            <person name="Zhang C."/>
            <person name="Fan H."/>
            <person name="Li D."/>
            <person name="Dong L."/>
            <person name="Tao Y."/>
            <person name="Gao C."/>
            <person name="Wu H."/>
            <person name="Li Y."/>
            <person name="Cui Y."/>
            <person name="Guo X."/>
            <person name="Zheng S."/>
            <person name="Wang B."/>
            <person name="Yu K."/>
            <person name="Liang Q."/>
            <person name="Yang W."/>
            <person name="Lou X."/>
            <person name="Chen J."/>
            <person name="Feng M."/>
            <person name="Jian J."/>
            <person name="Zhang X."/>
            <person name="Luo G."/>
            <person name="Jiang Y."/>
            <person name="Liu J."/>
            <person name="Wang Z."/>
            <person name="Sha Y."/>
            <person name="Zhang B."/>
            <person name="Wu H."/>
            <person name="Tang D."/>
            <person name="Shen Q."/>
            <person name="Xue P."/>
            <person name="Zou S."/>
            <person name="Wang X."/>
            <person name="Liu X."/>
            <person name="Wang F."/>
            <person name="Yang Y."/>
            <person name="An X."/>
            <person name="Dong Z."/>
            <person name="Zhang K."/>
            <person name="Zhang X."/>
            <person name="Luo M.C."/>
            <person name="Dvorak J."/>
            <person name="Tong Y."/>
            <person name="Wang J."/>
            <person name="Yang H."/>
            <person name="Li Z."/>
            <person name="Wang D."/>
            <person name="Zhang A."/>
            <person name="Wang J."/>
        </authorList>
    </citation>
    <scope>NUCLEOTIDE SEQUENCE</scope>
    <source>
        <strain evidence="8">cv. G1812</strain>
    </source>
</reference>
<reference evidence="7" key="2">
    <citation type="submission" date="2018-03" db="EMBL/GenBank/DDBJ databases">
        <title>The Triticum urartu genome reveals the dynamic nature of wheat genome evolution.</title>
        <authorList>
            <person name="Ling H."/>
            <person name="Ma B."/>
            <person name="Shi X."/>
            <person name="Liu H."/>
            <person name="Dong L."/>
            <person name="Sun H."/>
            <person name="Cao Y."/>
            <person name="Gao Q."/>
            <person name="Zheng S."/>
            <person name="Li Y."/>
            <person name="Yu Y."/>
            <person name="Du H."/>
            <person name="Qi M."/>
            <person name="Li Y."/>
            <person name="Yu H."/>
            <person name="Cui Y."/>
            <person name="Wang N."/>
            <person name="Chen C."/>
            <person name="Wu H."/>
            <person name="Zhao Y."/>
            <person name="Zhang J."/>
            <person name="Li Y."/>
            <person name="Zhou W."/>
            <person name="Zhang B."/>
            <person name="Hu W."/>
            <person name="Eijk M."/>
            <person name="Tang J."/>
            <person name="Witsenboer H."/>
            <person name="Zhao S."/>
            <person name="Li Z."/>
            <person name="Zhang A."/>
            <person name="Wang D."/>
            <person name="Liang C."/>
        </authorList>
    </citation>
    <scope>NUCLEOTIDE SEQUENCE [LARGE SCALE GENOMIC DNA]</scope>
    <source>
        <strain evidence="7">cv. G1812</strain>
    </source>
</reference>
<accession>A0A8R7TR80</accession>
<evidence type="ECO:0000259" key="6">
    <source>
        <dbReference type="PROSITE" id="PS51081"/>
    </source>
</evidence>
<dbReference type="EnsemblPlants" id="TuG1812G0300000772.01.T01">
    <property type="protein sequence ID" value="TuG1812G0300000772.01.T01"/>
    <property type="gene ID" value="TuG1812G0300000772.01"/>
</dbReference>
<dbReference type="AlphaFoldDB" id="A0A8R7TR80"/>
<dbReference type="Gramene" id="TuG1812G0300000772.01.T01">
    <property type="protein sequence ID" value="TuG1812G0300000772.01.T01"/>
    <property type="gene ID" value="TuG1812G0300000772.01"/>
</dbReference>
<dbReference type="PROSITE" id="PS51081">
    <property type="entry name" value="ZF_SIAH"/>
    <property type="match status" value="1"/>
</dbReference>
<dbReference type="PANTHER" id="PTHR46632">
    <property type="entry name" value="E3 UBIQUITIN-PROTEIN LIGASE SINA-LIKE 4"/>
    <property type="match status" value="1"/>
</dbReference>
<reference evidence="7" key="3">
    <citation type="submission" date="2022-06" db="UniProtKB">
        <authorList>
            <consortium name="EnsemblPlants"/>
        </authorList>
    </citation>
    <scope>IDENTIFICATION</scope>
</reference>